<keyword evidence="1" id="KW-0812">Transmembrane</keyword>
<gene>
    <name evidence="2" type="ORF">SS37_10190</name>
</gene>
<dbReference type="AlphaFoldDB" id="A0A0F1B029"/>
<accession>A0A0F1B029</accession>
<sequence>MDIALLNKGRNRAWSDTMVNLEARKLVETANQLSAFYLHDGLTRIKFVEEIKQIVEKEFAAARFAKTDEECMACIKNLRAENDNLREQDRLLRTRAAQLYAKVEFIRENNKIVGYVISAVNIVISGMAAIGGAIMMTTGTPIGILAGAILVVDGANGITKEVDKILHGQQSKSEGIFADGIMETASFMGFKPESGLAAYKAISLSASVYTIFGLSRKAEAWRLFRYIPNDYYRKITVMSKPKLTMKIVGYGIKAKVIFDLINTD</sequence>
<proteinExistence type="predicted"/>
<reference evidence="2 3" key="1">
    <citation type="submission" date="2015-03" db="EMBL/GenBank/DDBJ databases">
        <authorList>
            <person name="McCorrison J."/>
            <person name="Sanka R."/>
            <person name="Adams M."/>
            <person name="Brinkac L."/>
            <person name="Nierman W."/>
            <person name="Sutton G."/>
            <person name="Nelson K."/>
            <person name="Kiedrowski L."/>
            <person name="Guerrero D."/>
            <person name="Bonomo R."/>
        </authorList>
    </citation>
    <scope>NUCLEOTIDE SEQUENCE [LARGE SCALE GENOMIC DNA]</scope>
    <source>
        <strain evidence="2 3">35699</strain>
    </source>
</reference>
<dbReference type="EMBL" id="JZYX01000017">
    <property type="protein sequence ID" value="KJN27721.1"/>
    <property type="molecule type" value="Genomic_DNA"/>
</dbReference>
<dbReference type="Pfam" id="PF13988">
    <property type="entry name" value="DUF4225"/>
    <property type="match status" value="1"/>
</dbReference>
<comment type="caution">
    <text evidence="2">The sequence shown here is derived from an EMBL/GenBank/DDBJ whole genome shotgun (WGS) entry which is preliminary data.</text>
</comment>
<dbReference type="Proteomes" id="UP000033352">
    <property type="component" value="Unassembled WGS sequence"/>
</dbReference>
<feature type="transmembrane region" description="Helical" evidence="1">
    <location>
        <begin position="112"/>
        <end position="135"/>
    </location>
</feature>
<dbReference type="OrthoDB" id="6534834at2"/>
<dbReference type="RefSeq" id="WP_045285473.1">
    <property type="nucleotide sequence ID" value="NZ_JZYX01000017.1"/>
</dbReference>
<keyword evidence="1" id="KW-1133">Transmembrane helix</keyword>
<organism evidence="2 3">
    <name type="scientific">Enterobacter sichuanensis</name>
    <dbReference type="NCBI Taxonomy" id="2071710"/>
    <lineage>
        <taxon>Bacteria</taxon>
        <taxon>Pseudomonadati</taxon>
        <taxon>Pseudomonadota</taxon>
        <taxon>Gammaproteobacteria</taxon>
        <taxon>Enterobacterales</taxon>
        <taxon>Enterobacteriaceae</taxon>
        <taxon>Enterobacter</taxon>
        <taxon>Enterobacter cloacae complex</taxon>
    </lineage>
</organism>
<name>A0A0F1B029_9ENTR</name>
<evidence type="ECO:0000256" key="1">
    <source>
        <dbReference type="SAM" id="Phobius"/>
    </source>
</evidence>
<evidence type="ECO:0000313" key="3">
    <source>
        <dbReference type="Proteomes" id="UP000033352"/>
    </source>
</evidence>
<dbReference type="PATRIC" id="fig|1619248.3.peg.1112"/>
<evidence type="ECO:0000313" key="2">
    <source>
        <dbReference type="EMBL" id="KJN27721.1"/>
    </source>
</evidence>
<keyword evidence="1" id="KW-0472">Membrane</keyword>
<protein>
    <recommendedName>
        <fullName evidence="4">DUF4225 domain-containing protein</fullName>
    </recommendedName>
</protein>
<evidence type="ECO:0008006" key="4">
    <source>
        <dbReference type="Google" id="ProtNLM"/>
    </source>
</evidence>
<dbReference type="InterPro" id="IPR025320">
    <property type="entry name" value="DUF4225"/>
</dbReference>